<dbReference type="AlphaFoldDB" id="A0A835Z4Q7"/>
<comment type="similarity">
    <text evidence="2">Belongs to the SAS10 family.</text>
</comment>
<dbReference type="Proteomes" id="UP000664859">
    <property type="component" value="Unassembled WGS sequence"/>
</dbReference>
<sequence length="76" mass="8596">GGKRAASYEIIKNRGLTPHKSKLNRNPRVKKREAYRKAVIRRKGQVREVRTNEAGRYAGEGTGIRSTVTRGRKFAS</sequence>
<dbReference type="PANTHER" id="PTHR13237:SF8">
    <property type="entry name" value="SOMETHING ABOUT SILENCING PROTEIN 10"/>
    <property type="match status" value="1"/>
</dbReference>
<evidence type="ECO:0000256" key="2">
    <source>
        <dbReference type="ARBA" id="ARBA00010979"/>
    </source>
</evidence>
<dbReference type="PANTHER" id="PTHR13237">
    <property type="entry name" value="SOMETHING ABOUT SILENCING PROTEIN 10-RELATED"/>
    <property type="match status" value="1"/>
</dbReference>
<protein>
    <submittedName>
        <fullName evidence="5">Sas10 C-terminal domain-containing protein</fullName>
    </submittedName>
</protein>
<comment type="subcellular location">
    <subcellularLocation>
        <location evidence="1">Nucleus</location>
    </subcellularLocation>
</comment>
<gene>
    <name evidence="5" type="ORF">JKP88DRAFT_163062</name>
</gene>
<feature type="non-terminal residue" evidence="5">
    <location>
        <position position="1"/>
    </location>
</feature>
<organism evidence="5 6">
    <name type="scientific">Tribonema minus</name>
    <dbReference type="NCBI Taxonomy" id="303371"/>
    <lineage>
        <taxon>Eukaryota</taxon>
        <taxon>Sar</taxon>
        <taxon>Stramenopiles</taxon>
        <taxon>Ochrophyta</taxon>
        <taxon>PX clade</taxon>
        <taxon>Xanthophyceae</taxon>
        <taxon>Tribonematales</taxon>
        <taxon>Tribonemataceae</taxon>
        <taxon>Tribonema</taxon>
    </lineage>
</organism>
<keyword evidence="6" id="KW-1185">Reference proteome</keyword>
<dbReference type="InterPro" id="IPR018972">
    <property type="entry name" value="Sas10_C_dom"/>
</dbReference>
<evidence type="ECO:0000259" key="4">
    <source>
        <dbReference type="Pfam" id="PF09368"/>
    </source>
</evidence>
<dbReference type="OrthoDB" id="1924577at2759"/>
<evidence type="ECO:0000256" key="1">
    <source>
        <dbReference type="ARBA" id="ARBA00004123"/>
    </source>
</evidence>
<name>A0A835Z4Q7_9STRA</name>
<dbReference type="Pfam" id="PF09368">
    <property type="entry name" value="Sas10"/>
    <property type="match status" value="1"/>
</dbReference>
<feature type="domain" description="Sas10 C-terminal" evidence="4">
    <location>
        <begin position="2"/>
        <end position="74"/>
    </location>
</feature>
<accession>A0A835Z4Q7</accession>
<evidence type="ECO:0000256" key="3">
    <source>
        <dbReference type="ARBA" id="ARBA00023242"/>
    </source>
</evidence>
<dbReference type="EMBL" id="JAFCMP010000146">
    <property type="protein sequence ID" value="KAG5185000.1"/>
    <property type="molecule type" value="Genomic_DNA"/>
</dbReference>
<evidence type="ECO:0000313" key="6">
    <source>
        <dbReference type="Proteomes" id="UP000664859"/>
    </source>
</evidence>
<evidence type="ECO:0000313" key="5">
    <source>
        <dbReference type="EMBL" id="KAG5185000.1"/>
    </source>
</evidence>
<comment type="caution">
    <text evidence="5">The sequence shown here is derived from an EMBL/GenBank/DDBJ whole genome shotgun (WGS) entry which is preliminary data.</text>
</comment>
<dbReference type="GO" id="GO:0032040">
    <property type="term" value="C:small-subunit processome"/>
    <property type="evidence" value="ECO:0007669"/>
    <property type="project" value="TreeGrafter"/>
</dbReference>
<dbReference type="GO" id="GO:0000462">
    <property type="term" value="P:maturation of SSU-rRNA from tricistronic rRNA transcript (SSU-rRNA, 5.8S rRNA, LSU-rRNA)"/>
    <property type="evidence" value="ECO:0007669"/>
    <property type="project" value="TreeGrafter"/>
</dbReference>
<proteinExistence type="inferred from homology"/>
<reference evidence="5" key="1">
    <citation type="submission" date="2021-02" db="EMBL/GenBank/DDBJ databases">
        <title>First Annotated Genome of the Yellow-green Alga Tribonema minus.</title>
        <authorList>
            <person name="Mahan K.M."/>
        </authorList>
    </citation>
    <scope>NUCLEOTIDE SEQUENCE</scope>
    <source>
        <strain evidence="5">UTEX B ZZ1240</strain>
    </source>
</reference>
<keyword evidence="3" id="KW-0539">Nucleus</keyword>